<feature type="chain" id="PRO_5020326821" evidence="1">
    <location>
        <begin position="21"/>
        <end position="248"/>
    </location>
</feature>
<reference evidence="2 3" key="1">
    <citation type="submission" date="2019-04" db="EMBL/GenBank/DDBJ databases">
        <title>Alteromonas portus sp. nov., an alginate lyase-excreting marine bacterium.</title>
        <authorList>
            <person name="Huang H."/>
            <person name="Mo K."/>
            <person name="Bao S."/>
        </authorList>
    </citation>
    <scope>NUCLEOTIDE SEQUENCE [LARGE SCALE GENOMIC DNA]</scope>
    <source>
        <strain evidence="2 3">HB161718</strain>
    </source>
</reference>
<sequence>MKKQALASLIAISLSPAVFAQDDEVKPFTMEGELGFISTSGNTETTSITAGIVAHQELENWSNDYALEGLYKRETTEDSSGEEVERTSAQSFFGSAQGNYKLENPDNRLFAFASYEDNRFSNFNYQATVAAGWNQKVLENKRHTLEYSIGPGYSFIETQEDENLDSMIVRASSAYSWKISDTAKFTQTVSTEVGSDNTKSRAETALTATISGNLSMRLSFKLDHNTNVDEDVEKLDTETAVSLVYNFF</sequence>
<accession>A0A4U0ZB28</accession>
<dbReference type="OrthoDB" id="5292716at2"/>
<evidence type="ECO:0000313" key="3">
    <source>
        <dbReference type="Proteomes" id="UP000305471"/>
    </source>
</evidence>
<dbReference type="RefSeq" id="WP_136782038.1">
    <property type="nucleotide sequence ID" value="NZ_SWCO01000005.1"/>
</dbReference>
<evidence type="ECO:0000313" key="2">
    <source>
        <dbReference type="EMBL" id="TKB03341.1"/>
    </source>
</evidence>
<organism evidence="2 3">
    <name type="scientific">Alteromonas portus</name>
    <dbReference type="NCBI Taxonomy" id="2565549"/>
    <lineage>
        <taxon>Bacteria</taxon>
        <taxon>Pseudomonadati</taxon>
        <taxon>Pseudomonadota</taxon>
        <taxon>Gammaproteobacteria</taxon>
        <taxon>Alteromonadales</taxon>
        <taxon>Alteromonadaceae</taxon>
        <taxon>Alteromonas/Salinimonas group</taxon>
        <taxon>Alteromonas</taxon>
    </lineage>
</organism>
<gene>
    <name evidence="2" type="ORF">E5672_09870</name>
</gene>
<keyword evidence="1" id="KW-0732">Signal</keyword>
<proteinExistence type="predicted"/>
<protein>
    <submittedName>
        <fullName evidence="2">DUF481 domain-containing protein</fullName>
    </submittedName>
</protein>
<comment type="caution">
    <text evidence="2">The sequence shown here is derived from an EMBL/GenBank/DDBJ whole genome shotgun (WGS) entry which is preliminary data.</text>
</comment>
<keyword evidence="3" id="KW-1185">Reference proteome</keyword>
<feature type="signal peptide" evidence="1">
    <location>
        <begin position="1"/>
        <end position="20"/>
    </location>
</feature>
<dbReference type="AlphaFoldDB" id="A0A4U0ZB28"/>
<dbReference type="InterPro" id="IPR007433">
    <property type="entry name" value="DUF481"/>
</dbReference>
<name>A0A4U0ZB28_9ALTE</name>
<dbReference type="Proteomes" id="UP000305471">
    <property type="component" value="Unassembled WGS sequence"/>
</dbReference>
<dbReference type="Pfam" id="PF04338">
    <property type="entry name" value="DUF481"/>
    <property type="match status" value="1"/>
</dbReference>
<evidence type="ECO:0000256" key="1">
    <source>
        <dbReference type="SAM" id="SignalP"/>
    </source>
</evidence>
<dbReference type="EMBL" id="SWCO01000005">
    <property type="protein sequence ID" value="TKB03341.1"/>
    <property type="molecule type" value="Genomic_DNA"/>
</dbReference>